<dbReference type="AlphaFoldDB" id="J3KZ74"/>
<dbReference type="PANTHER" id="PTHR21022:SF19">
    <property type="entry name" value="PREPHENATE DEHYDRATASE-RELATED"/>
    <property type="match status" value="1"/>
</dbReference>
<dbReference type="InterPro" id="IPR001086">
    <property type="entry name" value="Preph_deHydtase"/>
</dbReference>
<dbReference type="SUPFAM" id="SSF53850">
    <property type="entry name" value="Periplasmic binding protein-like II"/>
    <property type="match status" value="1"/>
</dbReference>
<dbReference type="GO" id="GO:0047769">
    <property type="term" value="F:arogenate dehydratase activity"/>
    <property type="evidence" value="ECO:0007669"/>
    <property type="project" value="TreeGrafter"/>
</dbReference>
<reference evidence="7" key="2">
    <citation type="submission" date="2013-04" db="UniProtKB">
        <authorList>
            <consortium name="EnsemblPlants"/>
        </authorList>
    </citation>
    <scope>IDENTIFICATION</scope>
</reference>
<dbReference type="GO" id="GO:0009507">
    <property type="term" value="C:chloroplast"/>
    <property type="evidence" value="ECO:0007669"/>
    <property type="project" value="TreeGrafter"/>
</dbReference>
<keyword evidence="4" id="KW-0456">Lyase</keyword>
<dbReference type="GO" id="GO:0004664">
    <property type="term" value="F:prephenate dehydratase activity"/>
    <property type="evidence" value="ECO:0007669"/>
    <property type="project" value="InterPro"/>
</dbReference>
<dbReference type="Gene3D" id="3.40.190.10">
    <property type="entry name" value="Periplasmic binding protein-like II"/>
    <property type="match status" value="2"/>
</dbReference>
<dbReference type="eggNOG" id="KOG2797">
    <property type="taxonomic scope" value="Eukaryota"/>
</dbReference>
<sequence>MGPAHACHSSRHTTLVLAGVGVGAVDCEKLTRAYSEAAAAAKAYSCYDAVPYDQFEVAIQAVKFWIADRVIHPVKNSLGSSIHRNCDLLLRHPAPRPPLPPRAPEDLQGDLTRVISHLQALAQCELLNAMGLNVAREAIDDIAATAENVPIVGLWDIAAIASYRAADLYGFQVLADSIQFAPESDLAQRATKSEARGLVRTTGGESTPCVWAVGGPHAAWSAHKTDGRKSIVRFQIEKMIEQKVKAGLV</sequence>
<dbReference type="STRING" id="4533.J3KZ74"/>
<accession>J3KZ74</accession>
<feature type="domain" description="Prephenate dehydratase" evidence="6">
    <location>
        <begin position="110"/>
        <end position="180"/>
    </location>
</feature>
<dbReference type="HOGENOM" id="CLU_097704_0_0_1"/>
<evidence type="ECO:0000256" key="5">
    <source>
        <dbReference type="ARBA" id="ARBA00029440"/>
    </source>
</evidence>
<proteinExistence type="predicted"/>
<dbReference type="GO" id="GO:0009094">
    <property type="term" value="P:L-phenylalanine biosynthetic process"/>
    <property type="evidence" value="ECO:0007669"/>
    <property type="project" value="UniProtKB-KW"/>
</dbReference>
<dbReference type="Pfam" id="PF00800">
    <property type="entry name" value="PDT"/>
    <property type="match status" value="1"/>
</dbReference>
<protein>
    <recommendedName>
        <fullName evidence="6">Prephenate dehydratase domain-containing protein</fullName>
    </recommendedName>
</protein>
<keyword evidence="8" id="KW-1185">Reference proteome</keyword>
<evidence type="ECO:0000313" key="8">
    <source>
        <dbReference type="Proteomes" id="UP000006038"/>
    </source>
</evidence>
<evidence type="ECO:0000256" key="2">
    <source>
        <dbReference type="ARBA" id="ARBA00023141"/>
    </source>
</evidence>
<dbReference type="PANTHER" id="PTHR21022">
    <property type="entry name" value="PREPHENATE DEHYDRATASE P PROTEIN"/>
    <property type="match status" value="1"/>
</dbReference>
<dbReference type="Proteomes" id="UP000006038">
    <property type="component" value="Chromosome 1"/>
</dbReference>
<keyword evidence="1" id="KW-0028">Amino-acid biosynthesis</keyword>
<organism evidence="7">
    <name type="scientific">Oryza brachyantha</name>
    <name type="common">malo sina</name>
    <dbReference type="NCBI Taxonomy" id="4533"/>
    <lineage>
        <taxon>Eukaryota</taxon>
        <taxon>Viridiplantae</taxon>
        <taxon>Streptophyta</taxon>
        <taxon>Embryophyta</taxon>
        <taxon>Tracheophyta</taxon>
        <taxon>Spermatophyta</taxon>
        <taxon>Magnoliopsida</taxon>
        <taxon>Liliopsida</taxon>
        <taxon>Poales</taxon>
        <taxon>Poaceae</taxon>
        <taxon>BOP clade</taxon>
        <taxon>Oryzoideae</taxon>
        <taxon>Oryzeae</taxon>
        <taxon>Oryzinae</taxon>
        <taxon>Oryza</taxon>
    </lineage>
</organism>
<reference evidence="7" key="1">
    <citation type="journal article" date="2013" name="Nat. Commun.">
        <title>Whole-genome sequencing of Oryza brachyantha reveals mechanisms underlying Oryza genome evolution.</title>
        <authorList>
            <person name="Chen J."/>
            <person name="Huang Q."/>
            <person name="Gao D."/>
            <person name="Wang J."/>
            <person name="Lang Y."/>
            <person name="Liu T."/>
            <person name="Li B."/>
            <person name="Bai Z."/>
            <person name="Luis Goicoechea J."/>
            <person name="Liang C."/>
            <person name="Chen C."/>
            <person name="Zhang W."/>
            <person name="Sun S."/>
            <person name="Liao Y."/>
            <person name="Zhang X."/>
            <person name="Yang L."/>
            <person name="Song C."/>
            <person name="Wang M."/>
            <person name="Shi J."/>
            <person name="Liu G."/>
            <person name="Liu J."/>
            <person name="Zhou H."/>
            <person name="Zhou W."/>
            <person name="Yu Q."/>
            <person name="An N."/>
            <person name="Chen Y."/>
            <person name="Cai Q."/>
            <person name="Wang B."/>
            <person name="Liu B."/>
            <person name="Min J."/>
            <person name="Huang Y."/>
            <person name="Wu H."/>
            <person name="Li Z."/>
            <person name="Zhang Y."/>
            <person name="Yin Y."/>
            <person name="Song W."/>
            <person name="Jiang J."/>
            <person name="Jackson S.A."/>
            <person name="Wing R.A."/>
            <person name="Wang J."/>
            <person name="Chen M."/>
        </authorList>
    </citation>
    <scope>NUCLEOTIDE SEQUENCE [LARGE SCALE GENOMIC DNA]</scope>
    <source>
        <strain evidence="7">cv. IRGC 101232</strain>
    </source>
</reference>
<name>J3KZ74_ORYBR</name>
<keyword evidence="2" id="KW-0057">Aromatic amino acid biosynthesis</keyword>
<dbReference type="EnsemblPlants" id="OB01G22800.1">
    <property type="protein sequence ID" value="OB01G22800.1"/>
    <property type="gene ID" value="OB01G22800"/>
</dbReference>
<keyword evidence="3" id="KW-0584">Phenylalanine biosynthesis</keyword>
<evidence type="ECO:0000259" key="6">
    <source>
        <dbReference type="Pfam" id="PF00800"/>
    </source>
</evidence>
<evidence type="ECO:0000256" key="3">
    <source>
        <dbReference type="ARBA" id="ARBA00023222"/>
    </source>
</evidence>
<evidence type="ECO:0000313" key="7">
    <source>
        <dbReference type="EnsemblPlants" id="OB01G22800.1"/>
    </source>
</evidence>
<evidence type="ECO:0000256" key="1">
    <source>
        <dbReference type="ARBA" id="ARBA00022605"/>
    </source>
</evidence>
<dbReference type="Gramene" id="OB01G22800.1">
    <property type="protein sequence ID" value="OB01G22800.1"/>
    <property type="gene ID" value="OB01G22800"/>
</dbReference>
<comment type="pathway">
    <text evidence="5">Amino-acid biosynthesis.</text>
</comment>
<evidence type="ECO:0000256" key="4">
    <source>
        <dbReference type="ARBA" id="ARBA00023239"/>
    </source>
</evidence>